<accession>A0A4Z2HHG0</accession>
<reference evidence="2 3" key="1">
    <citation type="submission" date="2019-03" db="EMBL/GenBank/DDBJ databases">
        <title>First draft genome of Liparis tanakae, snailfish: a comprehensive survey of snailfish specific genes.</title>
        <authorList>
            <person name="Kim W."/>
            <person name="Song I."/>
            <person name="Jeong J.-H."/>
            <person name="Kim D."/>
            <person name="Kim S."/>
            <person name="Ryu S."/>
            <person name="Song J.Y."/>
            <person name="Lee S.K."/>
        </authorList>
    </citation>
    <scope>NUCLEOTIDE SEQUENCE [LARGE SCALE GENOMIC DNA]</scope>
    <source>
        <tissue evidence="2">Muscle</tissue>
    </source>
</reference>
<keyword evidence="3" id="KW-1185">Reference proteome</keyword>
<evidence type="ECO:0000256" key="1">
    <source>
        <dbReference type="SAM" id="MobiDB-lite"/>
    </source>
</evidence>
<proteinExistence type="predicted"/>
<feature type="compositionally biased region" description="Pro residues" evidence="1">
    <location>
        <begin position="44"/>
        <end position="54"/>
    </location>
</feature>
<feature type="compositionally biased region" description="Basic and acidic residues" evidence="1">
    <location>
        <begin position="20"/>
        <end position="31"/>
    </location>
</feature>
<dbReference type="EMBL" id="SRLO01000237">
    <property type="protein sequence ID" value="TNN65329.1"/>
    <property type="molecule type" value="Genomic_DNA"/>
</dbReference>
<organism evidence="2 3">
    <name type="scientific">Liparis tanakae</name>
    <name type="common">Tanaka's snailfish</name>
    <dbReference type="NCBI Taxonomy" id="230148"/>
    <lineage>
        <taxon>Eukaryota</taxon>
        <taxon>Metazoa</taxon>
        <taxon>Chordata</taxon>
        <taxon>Craniata</taxon>
        <taxon>Vertebrata</taxon>
        <taxon>Euteleostomi</taxon>
        <taxon>Actinopterygii</taxon>
        <taxon>Neopterygii</taxon>
        <taxon>Teleostei</taxon>
        <taxon>Neoteleostei</taxon>
        <taxon>Acanthomorphata</taxon>
        <taxon>Eupercaria</taxon>
        <taxon>Perciformes</taxon>
        <taxon>Cottioidei</taxon>
        <taxon>Cottales</taxon>
        <taxon>Liparidae</taxon>
        <taxon>Liparis</taxon>
    </lineage>
</organism>
<dbReference type="AlphaFoldDB" id="A0A4Z2HHG0"/>
<gene>
    <name evidence="2" type="ORF">EYF80_024484</name>
</gene>
<comment type="caution">
    <text evidence="2">The sequence shown here is derived from an EMBL/GenBank/DDBJ whole genome shotgun (WGS) entry which is preliminary data.</text>
</comment>
<evidence type="ECO:0000313" key="2">
    <source>
        <dbReference type="EMBL" id="TNN65329.1"/>
    </source>
</evidence>
<evidence type="ECO:0000313" key="3">
    <source>
        <dbReference type="Proteomes" id="UP000314294"/>
    </source>
</evidence>
<name>A0A4Z2HHG0_9TELE</name>
<protein>
    <submittedName>
        <fullName evidence="2">Uncharacterized protein</fullName>
    </submittedName>
</protein>
<sequence length="65" mass="7270">MSADAPVRSFTSKSVKPQKPRTDDNADRETRISSIRIKNHVILHPPPTPTPQPHPLMAWAHKSPP</sequence>
<feature type="region of interest" description="Disordered" evidence="1">
    <location>
        <begin position="1"/>
        <end position="65"/>
    </location>
</feature>
<dbReference type="Proteomes" id="UP000314294">
    <property type="component" value="Unassembled WGS sequence"/>
</dbReference>